<reference evidence="1" key="1">
    <citation type="submission" date="2023-01" db="EMBL/GenBank/DDBJ databases">
        <title>The genome sequence of Kordiimonadaceae bacterium 6D33.</title>
        <authorList>
            <person name="Liu Y."/>
        </authorList>
    </citation>
    <scope>NUCLEOTIDE SEQUENCE</scope>
    <source>
        <strain evidence="1">6D33</strain>
    </source>
</reference>
<dbReference type="SUPFAM" id="SSF55785">
    <property type="entry name" value="PYP-like sensor domain (PAS domain)"/>
    <property type="match status" value="1"/>
</dbReference>
<sequence>MDANFKFLSLLPTDKQRPLQKLIGIWQELAKAAGGIPRRKDFSPVQLRSLAAHVSLLDYGGDDSLTYRLASAAVMERMGRNPVGLNLFDFMSRDIWPLFNRRLYQSATTPCGYFSYYRLERPNGSHEQILAVYLPLKGNTSDEIDHFIAFYQSAEIIDWQSSNRDEVFVGADGAVGGWFDIGYGTPLPESR</sequence>
<gene>
    <name evidence="1" type="ORF">PH603_06295</name>
</gene>
<dbReference type="EMBL" id="CP116805">
    <property type="protein sequence ID" value="WCL55367.1"/>
    <property type="molecule type" value="Genomic_DNA"/>
</dbReference>
<dbReference type="InterPro" id="IPR009922">
    <property type="entry name" value="DUF1457"/>
</dbReference>
<organism evidence="1 2">
    <name type="scientific">Gimibacter soli</name>
    <dbReference type="NCBI Taxonomy" id="3024400"/>
    <lineage>
        <taxon>Bacteria</taxon>
        <taxon>Pseudomonadati</taxon>
        <taxon>Pseudomonadota</taxon>
        <taxon>Alphaproteobacteria</taxon>
        <taxon>Kordiimonadales</taxon>
        <taxon>Temperatibacteraceae</taxon>
        <taxon>Gimibacter</taxon>
    </lineage>
</organism>
<accession>A0AAF0BMC9</accession>
<name>A0AAF0BMC9_9PROT</name>
<proteinExistence type="predicted"/>
<keyword evidence="2" id="KW-1185">Reference proteome</keyword>
<evidence type="ECO:0000313" key="1">
    <source>
        <dbReference type="EMBL" id="WCL55367.1"/>
    </source>
</evidence>
<protein>
    <submittedName>
        <fullName evidence="1">PAS domain-containing protein</fullName>
    </submittedName>
</protein>
<dbReference type="Proteomes" id="UP001217500">
    <property type="component" value="Chromosome"/>
</dbReference>
<dbReference type="AlphaFoldDB" id="A0AAF0BMC9"/>
<dbReference type="Pfam" id="PF07310">
    <property type="entry name" value="PAS_5"/>
    <property type="match status" value="1"/>
</dbReference>
<dbReference type="InterPro" id="IPR035965">
    <property type="entry name" value="PAS-like_dom_sf"/>
</dbReference>
<evidence type="ECO:0000313" key="2">
    <source>
        <dbReference type="Proteomes" id="UP001217500"/>
    </source>
</evidence>
<dbReference type="KEGG" id="gso:PH603_06295"/>
<dbReference type="RefSeq" id="WP_289505172.1">
    <property type="nucleotide sequence ID" value="NZ_CP116805.1"/>
</dbReference>